<evidence type="ECO:0000256" key="3">
    <source>
        <dbReference type="SAM" id="Coils"/>
    </source>
</evidence>
<dbReference type="GO" id="GO:0015979">
    <property type="term" value="P:photosynthesis"/>
    <property type="evidence" value="ECO:0007669"/>
    <property type="project" value="UniProtKB-KW"/>
</dbReference>
<dbReference type="Pfam" id="PF14870">
    <property type="entry name" value="PSII_BNR"/>
    <property type="match status" value="2"/>
</dbReference>
<accession>A0A432YWL5</accession>
<evidence type="ECO:0000256" key="2">
    <source>
        <dbReference type="ARBA" id="ARBA00023276"/>
    </source>
</evidence>
<dbReference type="Proteomes" id="UP000288361">
    <property type="component" value="Unassembled WGS sequence"/>
</dbReference>
<feature type="domain" description="Photosynthesis system II assembly factor Ycf48/Hcf136-like" evidence="5">
    <location>
        <begin position="185"/>
        <end position="264"/>
    </location>
</feature>
<dbReference type="SUPFAM" id="SSF110296">
    <property type="entry name" value="Oligoxyloglucan reducing end-specific cellobiohydrolase"/>
    <property type="match status" value="1"/>
</dbReference>
<keyword evidence="1" id="KW-0602">Photosynthesis</keyword>
<evidence type="ECO:0000313" key="6">
    <source>
        <dbReference type="EMBL" id="RUO67718.1"/>
    </source>
</evidence>
<dbReference type="InterPro" id="IPR028203">
    <property type="entry name" value="PSII_CF48-like_dom"/>
</dbReference>
<evidence type="ECO:0000313" key="7">
    <source>
        <dbReference type="Proteomes" id="UP000288361"/>
    </source>
</evidence>
<sequence>MRSSFAQFGLLLGALFSTAVYAQDGNTTTNTDYEVISAPALSSDEIQSEVLIEIASNGQQLVAVGAHGNVIRQDESGSWIQADVDSSVLITSVDFASAEKGWATGHHGVILTTEDGGQTWTRQLDGFQLMALEKAFYQKKVATLQDRLETEEDDEVISELEWQLEEMQFQISNIEVAEEEGPSKPFLDILAVDEQTAFAIGAYGTFLKTSDGGANWQVISDKLENPGGYHLNAIIARNSDFFIVGEAGLLFSSENSGEDWTRLESPYRGSLFGAHLDNANKLWVYGLRGNVYVSEDKGQSFEQIETGTSVNLSAGVATDSGEQLIVGHSGTILKVDAALNVESLRHPSGSVMTDIVVVNDGEWLMTGRSGLLHWPAKVTEEEALASQQGAQ</sequence>
<dbReference type="GO" id="GO:0009523">
    <property type="term" value="C:photosystem II"/>
    <property type="evidence" value="ECO:0007669"/>
    <property type="project" value="UniProtKB-KW"/>
</dbReference>
<keyword evidence="2" id="KW-0604">Photosystem II</keyword>
<dbReference type="PANTHER" id="PTHR47199:SF2">
    <property type="entry name" value="PHOTOSYSTEM II STABILITY_ASSEMBLY FACTOR HCF136, CHLOROPLASTIC"/>
    <property type="match status" value="1"/>
</dbReference>
<dbReference type="AlphaFoldDB" id="A0A432YWL5"/>
<evidence type="ECO:0000256" key="4">
    <source>
        <dbReference type="SAM" id="SignalP"/>
    </source>
</evidence>
<keyword evidence="3" id="KW-0175">Coiled coil</keyword>
<gene>
    <name evidence="6" type="ORF">CWI73_02350</name>
</gene>
<feature type="domain" description="Photosynthesis system II assembly factor Ycf48/Hcf136-like" evidence="5">
    <location>
        <begin position="75"/>
        <end position="123"/>
    </location>
</feature>
<dbReference type="RefSeq" id="WP_126751368.1">
    <property type="nucleotide sequence ID" value="NZ_JBHUMT010000016.1"/>
</dbReference>
<reference evidence="6 7" key="1">
    <citation type="journal article" date="2011" name="Front. Microbiol.">
        <title>Genomic signatures of strain selection and enhancement in Bacillus atrophaeus var. globigii, a historical biowarfare simulant.</title>
        <authorList>
            <person name="Gibbons H.S."/>
            <person name="Broomall S.M."/>
            <person name="McNew L.A."/>
            <person name="Daligault H."/>
            <person name="Chapman C."/>
            <person name="Bruce D."/>
            <person name="Karavis M."/>
            <person name="Krepps M."/>
            <person name="McGregor P.A."/>
            <person name="Hong C."/>
            <person name="Park K.H."/>
            <person name="Akmal A."/>
            <person name="Feldman A."/>
            <person name="Lin J.S."/>
            <person name="Chang W.E."/>
            <person name="Higgs B.W."/>
            <person name="Demirev P."/>
            <person name="Lindquist J."/>
            <person name="Liem A."/>
            <person name="Fochler E."/>
            <person name="Read T.D."/>
            <person name="Tapia R."/>
            <person name="Johnson S."/>
            <person name="Bishop-Lilly K.A."/>
            <person name="Detter C."/>
            <person name="Han C."/>
            <person name="Sozhamannan S."/>
            <person name="Rosenzweig C.N."/>
            <person name="Skowronski E.W."/>
        </authorList>
    </citation>
    <scope>NUCLEOTIDE SEQUENCE [LARGE SCALE GENOMIC DNA]</scope>
    <source>
        <strain evidence="6 7">TPS4-2</strain>
    </source>
</reference>
<feature type="coiled-coil region" evidence="3">
    <location>
        <begin position="134"/>
        <end position="177"/>
    </location>
</feature>
<dbReference type="InterPro" id="IPR015943">
    <property type="entry name" value="WD40/YVTN_repeat-like_dom_sf"/>
</dbReference>
<keyword evidence="4" id="KW-0732">Signal</keyword>
<feature type="chain" id="PRO_5019211253" description="Photosynthesis system II assembly factor Ycf48/Hcf136-like domain-containing protein" evidence="4">
    <location>
        <begin position="23"/>
        <end position="391"/>
    </location>
</feature>
<dbReference type="EMBL" id="PIQA01000001">
    <property type="protein sequence ID" value="RUO67718.1"/>
    <property type="molecule type" value="Genomic_DNA"/>
</dbReference>
<proteinExistence type="predicted"/>
<evidence type="ECO:0000256" key="1">
    <source>
        <dbReference type="ARBA" id="ARBA00022531"/>
    </source>
</evidence>
<feature type="signal peptide" evidence="4">
    <location>
        <begin position="1"/>
        <end position="22"/>
    </location>
</feature>
<dbReference type="PANTHER" id="PTHR47199">
    <property type="entry name" value="PHOTOSYSTEM II STABILITY/ASSEMBLY FACTOR HCF136, CHLOROPLASTIC"/>
    <property type="match status" value="1"/>
</dbReference>
<comment type="caution">
    <text evidence="6">The sequence shown here is derived from an EMBL/GenBank/DDBJ whole genome shotgun (WGS) entry which is preliminary data.</text>
</comment>
<dbReference type="Gene3D" id="2.130.10.10">
    <property type="entry name" value="YVTN repeat-like/Quinoprotein amine dehydrogenase"/>
    <property type="match status" value="1"/>
</dbReference>
<protein>
    <recommendedName>
        <fullName evidence="5">Photosynthesis system II assembly factor Ycf48/Hcf136-like domain-containing protein</fullName>
    </recommendedName>
</protein>
<organism evidence="6 7">
    <name type="scientific">Idiomarina piscisalsi</name>
    <dbReference type="NCBI Taxonomy" id="1096243"/>
    <lineage>
        <taxon>Bacteria</taxon>
        <taxon>Pseudomonadati</taxon>
        <taxon>Pseudomonadota</taxon>
        <taxon>Gammaproteobacteria</taxon>
        <taxon>Alteromonadales</taxon>
        <taxon>Idiomarinaceae</taxon>
        <taxon>Idiomarina</taxon>
    </lineage>
</organism>
<evidence type="ECO:0000259" key="5">
    <source>
        <dbReference type="Pfam" id="PF14870"/>
    </source>
</evidence>
<name>A0A432YWL5_9GAMM</name>